<feature type="transmembrane region" description="Helical" evidence="4">
    <location>
        <begin position="14"/>
        <end position="38"/>
    </location>
</feature>
<dbReference type="PANTHER" id="PTHR43280:SF28">
    <property type="entry name" value="HTH-TYPE TRANSCRIPTIONAL ACTIVATOR RHAS"/>
    <property type="match status" value="1"/>
</dbReference>
<keyword evidence="4" id="KW-1133">Transmembrane helix</keyword>
<organism evidence="6 7">
    <name type="scientific">Paenibacillus contaminans</name>
    <dbReference type="NCBI Taxonomy" id="450362"/>
    <lineage>
        <taxon>Bacteria</taxon>
        <taxon>Bacillati</taxon>
        <taxon>Bacillota</taxon>
        <taxon>Bacilli</taxon>
        <taxon>Bacillales</taxon>
        <taxon>Paenibacillaceae</taxon>
        <taxon>Paenibacillus</taxon>
    </lineage>
</organism>
<dbReference type="SMART" id="SM00342">
    <property type="entry name" value="HTH_ARAC"/>
    <property type="match status" value="1"/>
</dbReference>
<keyword evidence="4" id="KW-0812">Transmembrane</keyword>
<evidence type="ECO:0000313" key="6">
    <source>
        <dbReference type="EMBL" id="RAV18745.1"/>
    </source>
</evidence>
<dbReference type="Pfam" id="PF17853">
    <property type="entry name" value="GGDEF_2"/>
    <property type="match status" value="1"/>
</dbReference>
<evidence type="ECO:0000256" key="4">
    <source>
        <dbReference type="SAM" id="Phobius"/>
    </source>
</evidence>
<proteinExistence type="predicted"/>
<dbReference type="SUPFAM" id="SSF46689">
    <property type="entry name" value="Homeodomain-like"/>
    <property type="match status" value="2"/>
</dbReference>
<dbReference type="PANTHER" id="PTHR43280">
    <property type="entry name" value="ARAC-FAMILY TRANSCRIPTIONAL REGULATOR"/>
    <property type="match status" value="1"/>
</dbReference>
<accession>A0A329MFN7</accession>
<reference evidence="6 7" key="1">
    <citation type="journal article" date="2009" name="Int. J. Syst. Evol. Microbiol.">
        <title>Paenibacillus contaminans sp. nov., isolated from a contaminated laboratory plate.</title>
        <authorList>
            <person name="Chou J.H."/>
            <person name="Lee J.H."/>
            <person name="Lin M.C."/>
            <person name="Chang P.S."/>
            <person name="Arun A.B."/>
            <person name="Young C.C."/>
            <person name="Chen W.M."/>
        </authorList>
    </citation>
    <scope>NUCLEOTIDE SEQUENCE [LARGE SCALE GENOMIC DNA]</scope>
    <source>
        <strain evidence="6 7">CKOBP-6</strain>
    </source>
</reference>
<name>A0A329MFN7_9BACL</name>
<dbReference type="InterPro" id="IPR041522">
    <property type="entry name" value="CdaR_GGDEF"/>
</dbReference>
<dbReference type="Pfam" id="PF12833">
    <property type="entry name" value="HTH_18"/>
    <property type="match status" value="1"/>
</dbReference>
<feature type="domain" description="HTH araC/xylS-type" evidence="5">
    <location>
        <begin position="683"/>
        <end position="781"/>
    </location>
</feature>
<evidence type="ECO:0000256" key="3">
    <source>
        <dbReference type="ARBA" id="ARBA00023163"/>
    </source>
</evidence>
<comment type="caution">
    <text evidence="6">The sequence shown here is derived from an EMBL/GenBank/DDBJ whole genome shotgun (WGS) entry which is preliminary data.</text>
</comment>
<keyword evidence="2" id="KW-0238">DNA-binding</keyword>
<dbReference type="Gene3D" id="3.30.450.20">
    <property type="entry name" value="PAS domain"/>
    <property type="match status" value="1"/>
</dbReference>
<dbReference type="GO" id="GO:0003700">
    <property type="term" value="F:DNA-binding transcription factor activity"/>
    <property type="evidence" value="ECO:0007669"/>
    <property type="project" value="InterPro"/>
</dbReference>
<dbReference type="PROSITE" id="PS01124">
    <property type="entry name" value="HTH_ARAC_FAMILY_2"/>
    <property type="match status" value="1"/>
</dbReference>
<dbReference type="Gene3D" id="1.10.10.60">
    <property type="entry name" value="Homeodomain-like"/>
    <property type="match status" value="2"/>
</dbReference>
<protein>
    <recommendedName>
        <fullName evidence="5">HTH araC/xylS-type domain-containing protein</fullName>
    </recommendedName>
</protein>
<keyword evidence="4" id="KW-0472">Membrane</keyword>
<dbReference type="GO" id="GO:0043565">
    <property type="term" value="F:sequence-specific DNA binding"/>
    <property type="evidence" value="ECO:0007669"/>
    <property type="project" value="InterPro"/>
</dbReference>
<keyword evidence="1" id="KW-0805">Transcription regulation</keyword>
<dbReference type="EMBL" id="QMFB01000015">
    <property type="protein sequence ID" value="RAV18745.1"/>
    <property type="molecule type" value="Genomic_DNA"/>
</dbReference>
<keyword evidence="7" id="KW-1185">Reference proteome</keyword>
<evidence type="ECO:0000256" key="1">
    <source>
        <dbReference type="ARBA" id="ARBA00023015"/>
    </source>
</evidence>
<evidence type="ECO:0000259" key="5">
    <source>
        <dbReference type="PROSITE" id="PS01124"/>
    </source>
</evidence>
<evidence type="ECO:0000313" key="7">
    <source>
        <dbReference type="Proteomes" id="UP000250369"/>
    </source>
</evidence>
<dbReference type="Proteomes" id="UP000250369">
    <property type="component" value="Unassembled WGS sequence"/>
</dbReference>
<feature type="transmembrane region" description="Helical" evidence="4">
    <location>
        <begin position="314"/>
        <end position="334"/>
    </location>
</feature>
<sequence>MIKKIPFAGKGTNYYYRLVMITLLIALLPVMLLSFFYYHNTMNTLKLELHNANSNYLNQTANAMEVVINQITNSFQQFTMESALQTFESFPNGGYYERLSGQLKESDLPALDRYLISKAKVWKNLDIMNGSNEYIFSVHLIDRSKEVILSSFRSQQELLPMLDTISVAGDAKTYPYFREVQQVYLQGEGTKLILPLIYVTPNPNETNIVVVNLDAEKIYKSIVQKLDNSGENRIFILDQERKPIIYDNRNDLYKVVNEYFADNGNSSDSRKPVVLTREGKKLLITSKSSAMLGWTLVSVVDIDQLYRSISQLRGLILTVSVIASLIVALIAMLTSRNIYRPISRLAAYIRKLDPTGKPEWPTVRGNEFSMIQNSFEASVENQHRLQLRLKESLPAYREKFLASLTKTHKFSREELEERIQFLGIELELNDLLLLNVYFERSQGKNRDFETQNLDRLHLIDIWRHRLISSGTGIVIEMEEDLLTVIVNCQADRLQEIFTLAECAREDANRQLGISCLVGIGRHCADIHELGQAFEEAREAVRCRNLAGTGAVVFIGDVLLERINVFLYPIEKETMLNDFIKNGETENAKRVFAEMADEIIEHERRIQFHQVQRVFFRLLTGLMETANRLRLDLETMLQAKNNLYHQLLQKRNVPEIVGWFEELIHVFGSYVETVYKTKNDFYIDEVMKLVENNYGSPITLTWVAEEVHLNPSYLSRMFKEKTGIGFMEYVTSVRIEKSKRLLLETELRLNDICGMLGYQKVNYFIRIFKQATGMTPGEYRKSYTGNESV</sequence>
<dbReference type="RefSeq" id="WP_113033363.1">
    <property type="nucleotide sequence ID" value="NZ_QMFB01000015.1"/>
</dbReference>
<dbReference type="InterPro" id="IPR018060">
    <property type="entry name" value="HTH_AraC"/>
</dbReference>
<dbReference type="OrthoDB" id="2497595at2"/>
<dbReference type="AlphaFoldDB" id="A0A329MFN7"/>
<evidence type="ECO:0000256" key="2">
    <source>
        <dbReference type="ARBA" id="ARBA00023125"/>
    </source>
</evidence>
<gene>
    <name evidence="6" type="ORF">DQG23_23700</name>
</gene>
<dbReference type="InterPro" id="IPR009057">
    <property type="entry name" value="Homeodomain-like_sf"/>
</dbReference>
<keyword evidence="3" id="KW-0804">Transcription</keyword>